<keyword evidence="6 14" id="KW-0812">Transmembrane</keyword>
<organism evidence="18 19">
    <name type="scientific">Delftia lacustris</name>
    <dbReference type="NCBI Taxonomy" id="558537"/>
    <lineage>
        <taxon>Bacteria</taxon>
        <taxon>Pseudomonadati</taxon>
        <taxon>Pseudomonadota</taxon>
        <taxon>Betaproteobacteria</taxon>
        <taxon>Burkholderiales</taxon>
        <taxon>Comamonadaceae</taxon>
        <taxon>Delftia</taxon>
    </lineage>
</organism>
<evidence type="ECO:0000256" key="12">
    <source>
        <dbReference type="ARBA" id="ARBA00023170"/>
    </source>
</evidence>
<keyword evidence="3 14" id="KW-0813">Transport</keyword>
<dbReference type="CDD" id="cd01347">
    <property type="entry name" value="ligand_gated_channel"/>
    <property type="match status" value="1"/>
</dbReference>
<evidence type="ECO:0000256" key="2">
    <source>
        <dbReference type="ARBA" id="ARBA00009810"/>
    </source>
</evidence>
<dbReference type="GO" id="GO:0015891">
    <property type="term" value="P:siderophore transport"/>
    <property type="evidence" value="ECO:0007669"/>
    <property type="project" value="InterPro"/>
</dbReference>
<dbReference type="GeneID" id="94695045"/>
<keyword evidence="4 14" id="KW-1134">Transmembrane beta strand</keyword>
<evidence type="ECO:0000256" key="8">
    <source>
        <dbReference type="ARBA" id="ARBA00023004"/>
    </source>
</evidence>
<dbReference type="InterPro" id="IPR010105">
    <property type="entry name" value="TonB_sidphr_rcpt"/>
</dbReference>
<keyword evidence="5" id="KW-0410">Iron transport</keyword>
<evidence type="ECO:0000256" key="10">
    <source>
        <dbReference type="ARBA" id="ARBA00023077"/>
    </source>
</evidence>
<dbReference type="PANTHER" id="PTHR32552:SF68">
    <property type="entry name" value="FERRICHROME OUTER MEMBRANE TRANSPORTER_PHAGE RECEPTOR"/>
    <property type="match status" value="1"/>
</dbReference>
<dbReference type="PANTHER" id="PTHR32552">
    <property type="entry name" value="FERRICHROME IRON RECEPTOR-RELATED"/>
    <property type="match status" value="1"/>
</dbReference>
<dbReference type="Gene3D" id="2.40.170.20">
    <property type="entry name" value="TonB-dependent receptor, beta-barrel domain"/>
    <property type="match status" value="1"/>
</dbReference>
<evidence type="ECO:0000256" key="14">
    <source>
        <dbReference type="PROSITE-ProRule" id="PRU01360"/>
    </source>
</evidence>
<keyword evidence="7 16" id="KW-0732">Signal</keyword>
<evidence type="ECO:0000256" key="11">
    <source>
        <dbReference type="ARBA" id="ARBA00023136"/>
    </source>
</evidence>
<dbReference type="Pfam" id="PF07660">
    <property type="entry name" value="STN"/>
    <property type="match status" value="1"/>
</dbReference>
<dbReference type="InterPro" id="IPR000531">
    <property type="entry name" value="Beta-barrel_TonB"/>
</dbReference>
<evidence type="ECO:0000256" key="9">
    <source>
        <dbReference type="ARBA" id="ARBA00023065"/>
    </source>
</evidence>
<reference evidence="18 19" key="1">
    <citation type="submission" date="2016-10" db="EMBL/GenBank/DDBJ databases">
        <authorList>
            <person name="de Groot N.N."/>
        </authorList>
    </citation>
    <scope>NUCLEOTIDE SEQUENCE [LARGE SCALE GENOMIC DNA]</scope>
    <source>
        <strain evidence="18 19">LMG 24775</strain>
    </source>
</reference>
<comment type="similarity">
    <text evidence="2 14 15">Belongs to the TonB-dependent receptor family.</text>
</comment>
<evidence type="ECO:0000256" key="6">
    <source>
        <dbReference type="ARBA" id="ARBA00022692"/>
    </source>
</evidence>
<dbReference type="AlphaFoldDB" id="A0A1H3EJI9"/>
<dbReference type="GO" id="GO:0009279">
    <property type="term" value="C:cell outer membrane"/>
    <property type="evidence" value="ECO:0007669"/>
    <property type="project" value="UniProtKB-SubCell"/>
</dbReference>
<dbReference type="InterPro" id="IPR012910">
    <property type="entry name" value="Plug_dom"/>
</dbReference>
<dbReference type="GO" id="GO:0038023">
    <property type="term" value="F:signaling receptor activity"/>
    <property type="evidence" value="ECO:0007669"/>
    <property type="project" value="InterPro"/>
</dbReference>
<dbReference type="RefSeq" id="WP_074920640.1">
    <property type="nucleotide sequence ID" value="NZ_CP141274.1"/>
</dbReference>
<dbReference type="InterPro" id="IPR037066">
    <property type="entry name" value="Plug_dom_sf"/>
</dbReference>
<dbReference type="EMBL" id="FNPE01000001">
    <property type="protein sequence ID" value="SDX78861.1"/>
    <property type="molecule type" value="Genomic_DNA"/>
</dbReference>
<dbReference type="Gene3D" id="3.55.50.30">
    <property type="match status" value="1"/>
</dbReference>
<dbReference type="SUPFAM" id="SSF56935">
    <property type="entry name" value="Porins"/>
    <property type="match status" value="1"/>
</dbReference>
<evidence type="ECO:0000256" key="16">
    <source>
        <dbReference type="SAM" id="SignalP"/>
    </source>
</evidence>
<dbReference type="Gene3D" id="2.170.130.10">
    <property type="entry name" value="TonB-dependent receptor, plug domain"/>
    <property type="match status" value="1"/>
</dbReference>
<feature type="chain" id="PRO_5010289017" evidence="16">
    <location>
        <begin position="27"/>
        <end position="804"/>
    </location>
</feature>
<sequence length="804" mass="87343">MQPLFMPRPALALAIALMPAAVLAQAQRSYDVAAGPLDAALRSTAAQAGVALIFTAEQTAGQRSAGLRGSYTVEAAFEALLAGTAWQAVRQAGGGYALRRVERVRQLPAGSGMELAPVIVTARAEEVGGEGPVAGYVARRSTAGSKTDTAIVEVPQTINVVTADEIAARGAISVSQALRYTPGVDSSGYTENYMQADETASRGFSPASLYLDGAYLPYAGSLGGAAQIEPYSLERIEVFKGPASVLYGQNQPGGVINLVSKRPVAEPVREVRLGVGSHGRADAALDLSGTLDAERGLLYRLVAVANGGGQQADHTRSSRLFVAPSLTWRPDARTSLTLYAQLQRDQGVWDYQAMPAVGSLFEGPDGKRISRSFFNGQPGYNDFWRNQAVLGADFAHRFNDSVLWRQKLLFTDVRDRWKGFYLRAFARDAEGAIDYGRATRTKLDWAQHNSVLSLDNHLEVKASTGPVSHTLLGGVDYRRFSRKYEGYNDYASAPIDLYAPDYGLPTAAPTLTTRWDNTVDQTGVYLQDQMRWRDLVLTVGGRHDWAGIDNKDLMEATRTRQDHKAFTGRAGVTWLVGNGVAPYLSYSESFVPIVGTDFHGRPFDPTTGKQIEAGVKYQPPGKNLLLSLAVFDIRQRNLTTTDREHPGYSVQTGEVQSRGAEMEIKASLGAAWDIAGGFSYADMRTLRSNDAEEIGKQWASTPRWRASLWVNHHLHAGLSVGAGARWSGSAFGDSANSFRTPAYLVFDAALRYDLGLIDASLRGLEGTINVQNLFDKNYVSSCNYAFGCYYGRARTVSAGVTYRW</sequence>
<dbReference type="InterPro" id="IPR039426">
    <property type="entry name" value="TonB-dep_rcpt-like"/>
</dbReference>
<evidence type="ECO:0000313" key="18">
    <source>
        <dbReference type="EMBL" id="SDX78861.1"/>
    </source>
</evidence>
<accession>A0A1H3EJI9</accession>
<gene>
    <name evidence="18" type="ORF">SAMN05421547_101236</name>
</gene>
<keyword evidence="8" id="KW-0408">Iron</keyword>
<dbReference type="InterPro" id="IPR036942">
    <property type="entry name" value="Beta-barrel_TonB_sf"/>
</dbReference>
<evidence type="ECO:0000256" key="7">
    <source>
        <dbReference type="ARBA" id="ARBA00022729"/>
    </source>
</evidence>
<evidence type="ECO:0000256" key="15">
    <source>
        <dbReference type="RuleBase" id="RU003357"/>
    </source>
</evidence>
<keyword evidence="10 15" id="KW-0798">TonB box</keyword>
<comment type="subcellular location">
    <subcellularLocation>
        <location evidence="1 14">Cell outer membrane</location>
        <topology evidence="1 14">Multi-pass membrane protein</topology>
    </subcellularLocation>
</comment>
<dbReference type="FunFam" id="2.170.130.10:FF:000001">
    <property type="entry name" value="Catecholate siderophore TonB-dependent receptor"/>
    <property type="match status" value="1"/>
</dbReference>
<dbReference type="GO" id="GO:0015344">
    <property type="term" value="F:siderophore uptake transmembrane transporter activity"/>
    <property type="evidence" value="ECO:0007669"/>
    <property type="project" value="TreeGrafter"/>
</dbReference>
<dbReference type="NCBIfam" id="TIGR01783">
    <property type="entry name" value="TonB-siderophor"/>
    <property type="match status" value="1"/>
</dbReference>
<feature type="signal peptide" evidence="16">
    <location>
        <begin position="1"/>
        <end position="26"/>
    </location>
</feature>
<dbReference type="PROSITE" id="PS52016">
    <property type="entry name" value="TONB_DEPENDENT_REC_3"/>
    <property type="match status" value="1"/>
</dbReference>
<dbReference type="SMART" id="SM00965">
    <property type="entry name" value="STN"/>
    <property type="match status" value="1"/>
</dbReference>
<evidence type="ECO:0000259" key="17">
    <source>
        <dbReference type="SMART" id="SM00965"/>
    </source>
</evidence>
<dbReference type="Pfam" id="PF07715">
    <property type="entry name" value="Plug"/>
    <property type="match status" value="1"/>
</dbReference>
<name>A0A1H3EJI9_9BURK</name>
<evidence type="ECO:0000256" key="3">
    <source>
        <dbReference type="ARBA" id="ARBA00022448"/>
    </source>
</evidence>
<dbReference type="InterPro" id="IPR011662">
    <property type="entry name" value="Secretin/TonB_short_N"/>
</dbReference>
<evidence type="ECO:0000256" key="5">
    <source>
        <dbReference type="ARBA" id="ARBA00022496"/>
    </source>
</evidence>
<dbReference type="Pfam" id="PF00593">
    <property type="entry name" value="TonB_dep_Rec_b-barrel"/>
    <property type="match status" value="1"/>
</dbReference>
<evidence type="ECO:0000313" key="19">
    <source>
        <dbReference type="Proteomes" id="UP000183417"/>
    </source>
</evidence>
<keyword evidence="11 14" id="KW-0472">Membrane</keyword>
<keyword evidence="12" id="KW-0675">Receptor</keyword>
<feature type="domain" description="Secretin/TonB short N-terminal" evidence="17">
    <location>
        <begin position="50"/>
        <end position="101"/>
    </location>
</feature>
<evidence type="ECO:0000256" key="13">
    <source>
        <dbReference type="ARBA" id="ARBA00023237"/>
    </source>
</evidence>
<evidence type="ECO:0000256" key="4">
    <source>
        <dbReference type="ARBA" id="ARBA00022452"/>
    </source>
</evidence>
<proteinExistence type="inferred from homology"/>
<keyword evidence="9" id="KW-0406">Ion transport</keyword>
<protein>
    <submittedName>
        <fullName evidence="18">Iron complex outermembrane recepter protein</fullName>
    </submittedName>
</protein>
<dbReference type="Proteomes" id="UP000183417">
    <property type="component" value="Unassembled WGS sequence"/>
</dbReference>
<keyword evidence="13 14" id="KW-0998">Cell outer membrane</keyword>
<evidence type="ECO:0000256" key="1">
    <source>
        <dbReference type="ARBA" id="ARBA00004571"/>
    </source>
</evidence>